<evidence type="ECO:0000313" key="6">
    <source>
        <dbReference type="Proteomes" id="UP000543598"/>
    </source>
</evidence>
<dbReference type="SMART" id="SM00345">
    <property type="entry name" value="HTH_GNTR"/>
    <property type="match status" value="1"/>
</dbReference>
<dbReference type="SUPFAM" id="SSF46785">
    <property type="entry name" value="Winged helix' DNA-binding domain"/>
    <property type="match status" value="1"/>
</dbReference>
<dbReference type="InterPro" id="IPR036390">
    <property type="entry name" value="WH_DNA-bd_sf"/>
</dbReference>
<evidence type="ECO:0000259" key="4">
    <source>
        <dbReference type="PROSITE" id="PS50949"/>
    </source>
</evidence>
<evidence type="ECO:0000256" key="1">
    <source>
        <dbReference type="ARBA" id="ARBA00023015"/>
    </source>
</evidence>
<dbReference type="InterPro" id="IPR008920">
    <property type="entry name" value="TF_FadR/GntR_C"/>
</dbReference>
<dbReference type="PANTHER" id="PTHR43537">
    <property type="entry name" value="TRANSCRIPTIONAL REGULATOR, GNTR FAMILY"/>
    <property type="match status" value="1"/>
</dbReference>
<dbReference type="Pfam" id="PF07729">
    <property type="entry name" value="FCD"/>
    <property type="match status" value="1"/>
</dbReference>
<dbReference type="EMBL" id="JABEMB010000015">
    <property type="protein sequence ID" value="NNH04410.1"/>
    <property type="molecule type" value="Genomic_DNA"/>
</dbReference>
<dbReference type="RefSeq" id="WP_167036871.1">
    <property type="nucleotide sequence ID" value="NZ_BAAANA010000001.1"/>
</dbReference>
<dbReference type="Pfam" id="PF00392">
    <property type="entry name" value="GntR"/>
    <property type="match status" value="1"/>
</dbReference>
<dbReference type="InterPro" id="IPR011711">
    <property type="entry name" value="GntR_C"/>
</dbReference>
<dbReference type="PROSITE" id="PS50949">
    <property type="entry name" value="HTH_GNTR"/>
    <property type="match status" value="1"/>
</dbReference>
<proteinExistence type="predicted"/>
<dbReference type="GO" id="GO:0003700">
    <property type="term" value="F:DNA-binding transcription factor activity"/>
    <property type="evidence" value="ECO:0007669"/>
    <property type="project" value="InterPro"/>
</dbReference>
<organism evidence="5 6">
    <name type="scientific">Microbacterium ulmi</name>
    <dbReference type="NCBI Taxonomy" id="179095"/>
    <lineage>
        <taxon>Bacteria</taxon>
        <taxon>Bacillati</taxon>
        <taxon>Actinomycetota</taxon>
        <taxon>Actinomycetes</taxon>
        <taxon>Micrococcales</taxon>
        <taxon>Microbacteriaceae</taxon>
        <taxon>Microbacterium</taxon>
    </lineage>
</organism>
<dbReference type="InterPro" id="IPR000485">
    <property type="entry name" value="AsnC-type_HTH_dom"/>
</dbReference>
<dbReference type="PRINTS" id="PR00035">
    <property type="entry name" value="HTHGNTR"/>
</dbReference>
<accession>A0A7Y2M0U5</accession>
<dbReference type="InterPro" id="IPR036388">
    <property type="entry name" value="WH-like_DNA-bd_sf"/>
</dbReference>
<dbReference type="InterPro" id="IPR000524">
    <property type="entry name" value="Tscrpt_reg_HTH_GntR"/>
</dbReference>
<dbReference type="Gene3D" id="1.10.10.10">
    <property type="entry name" value="Winged helix-like DNA-binding domain superfamily/Winged helix DNA-binding domain"/>
    <property type="match status" value="1"/>
</dbReference>
<dbReference type="AlphaFoldDB" id="A0A7Y2M0U5"/>
<dbReference type="Proteomes" id="UP000543598">
    <property type="component" value="Unassembled WGS sequence"/>
</dbReference>
<feature type="domain" description="HTH gntR-type" evidence="4">
    <location>
        <begin position="14"/>
        <end position="81"/>
    </location>
</feature>
<evidence type="ECO:0000256" key="2">
    <source>
        <dbReference type="ARBA" id="ARBA00023125"/>
    </source>
</evidence>
<evidence type="ECO:0000313" key="5">
    <source>
        <dbReference type="EMBL" id="NNH04410.1"/>
    </source>
</evidence>
<name>A0A7Y2M0U5_9MICO</name>
<dbReference type="PANTHER" id="PTHR43537:SF5">
    <property type="entry name" value="UXU OPERON TRANSCRIPTIONAL REGULATOR"/>
    <property type="match status" value="1"/>
</dbReference>
<dbReference type="GO" id="GO:0043565">
    <property type="term" value="F:sequence-specific DNA binding"/>
    <property type="evidence" value="ECO:0007669"/>
    <property type="project" value="InterPro"/>
</dbReference>
<dbReference type="PRINTS" id="PR00033">
    <property type="entry name" value="HTHASNC"/>
</dbReference>
<comment type="caution">
    <text evidence="5">The sequence shown here is derived from an EMBL/GenBank/DDBJ whole genome shotgun (WGS) entry which is preliminary data.</text>
</comment>
<protein>
    <submittedName>
        <fullName evidence="5">GntR family transcriptional regulator</fullName>
    </submittedName>
</protein>
<keyword evidence="2" id="KW-0238">DNA-binding</keyword>
<dbReference type="CDD" id="cd07377">
    <property type="entry name" value="WHTH_GntR"/>
    <property type="match status" value="1"/>
</dbReference>
<evidence type="ECO:0000256" key="3">
    <source>
        <dbReference type="ARBA" id="ARBA00023163"/>
    </source>
</evidence>
<reference evidence="5 6" key="1">
    <citation type="submission" date="2020-05" db="EMBL/GenBank/DDBJ databases">
        <title>MicrobeNet Type strains.</title>
        <authorList>
            <person name="Nicholson A.C."/>
        </authorList>
    </citation>
    <scope>NUCLEOTIDE SEQUENCE [LARGE SCALE GENOMIC DNA]</scope>
    <source>
        <strain evidence="5 6">JCM 14282</strain>
    </source>
</reference>
<keyword evidence="3" id="KW-0804">Transcription</keyword>
<keyword evidence="1" id="KW-0805">Transcription regulation</keyword>
<gene>
    <name evidence="5" type="ORF">HLA99_11190</name>
</gene>
<keyword evidence="6" id="KW-1185">Reference proteome</keyword>
<dbReference type="SUPFAM" id="SSF48008">
    <property type="entry name" value="GntR ligand-binding domain-like"/>
    <property type="match status" value="1"/>
</dbReference>
<sequence length="213" mass="23347">MSTDAFAPVDPRGAVLGDEVYARIGEAILDGTLQPGEHLRDHELARRLGVSRTPVREALQRLERTGLVEVAPNRYTRVSIPHPKLLSDTHVFLVHLMGNVSRLAVGRCSDDELAQILENLDAVIEASARDDKLAILDASAVLFAHLTHVADNAAFLRVMREGELAIRRSLAGWRPAIESPVGRTEAYRVFRAAIAARDADGVERSLRALHGLE</sequence>
<dbReference type="Gene3D" id="1.20.120.530">
    <property type="entry name" value="GntR ligand-binding domain-like"/>
    <property type="match status" value="1"/>
</dbReference>